<sequence>MPLSPVVHGTFYGIPTDVEVECTEHSCISIPSLEYVRVRVLVMYNVGSTDGPIIQEFLFVHVDTMG</sequence>
<dbReference type="InParanoid" id="A0A059B793"/>
<name>A0A059B793_EUCGR</name>
<gene>
    <name evidence="1" type="ORF">EUGRSUZ_H04763</name>
</gene>
<dbReference type="EMBL" id="KK198760">
    <property type="protein sequence ID" value="KCW62092.1"/>
    <property type="molecule type" value="Genomic_DNA"/>
</dbReference>
<accession>A0A059B793</accession>
<dbReference type="Gramene" id="KCW62092">
    <property type="protein sequence ID" value="KCW62092"/>
    <property type="gene ID" value="EUGRSUZ_H04763"/>
</dbReference>
<proteinExistence type="predicted"/>
<protein>
    <submittedName>
        <fullName evidence="1">Uncharacterized protein</fullName>
    </submittedName>
</protein>
<reference evidence="1" key="1">
    <citation type="submission" date="2013-07" db="EMBL/GenBank/DDBJ databases">
        <title>The genome of Eucalyptus grandis.</title>
        <authorList>
            <person name="Schmutz J."/>
            <person name="Hayes R."/>
            <person name="Myburg A."/>
            <person name="Tuskan G."/>
            <person name="Grattapaglia D."/>
            <person name="Rokhsar D.S."/>
        </authorList>
    </citation>
    <scope>NUCLEOTIDE SEQUENCE</scope>
    <source>
        <tissue evidence="1">Leaf extractions</tissue>
    </source>
</reference>
<organism evidence="1">
    <name type="scientific">Eucalyptus grandis</name>
    <name type="common">Flooded gum</name>
    <dbReference type="NCBI Taxonomy" id="71139"/>
    <lineage>
        <taxon>Eukaryota</taxon>
        <taxon>Viridiplantae</taxon>
        <taxon>Streptophyta</taxon>
        <taxon>Embryophyta</taxon>
        <taxon>Tracheophyta</taxon>
        <taxon>Spermatophyta</taxon>
        <taxon>Magnoliopsida</taxon>
        <taxon>eudicotyledons</taxon>
        <taxon>Gunneridae</taxon>
        <taxon>Pentapetalae</taxon>
        <taxon>rosids</taxon>
        <taxon>malvids</taxon>
        <taxon>Myrtales</taxon>
        <taxon>Myrtaceae</taxon>
        <taxon>Myrtoideae</taxon>
        <taxon>Eucalypteae</taxon>
        <taxon>Eucalyptus</taxon>
    </lineage>
</organism>
<evidence type="ECO:0000313" key="1">
    <source>
        <dbReference type="EMBL" id="KCW62092.1"/>
    </source>
</evidence>
<dbReference type="AlphaFoldDB" id="A0A059B793"/>